<dbReference type="Pfam" id="PF00045">
    <property type="entry name" value="Hemopexin"/>
    <property type="match status" value="1"/>
</dbReference>
<dbReference type="InterPro" id="IPR036375">
    <property type="entry name" value="Hemopexin-like_dom_sf"/>
</dbReference>
<dbReference type="OrthoDB" id="9898692at2759"/>
<keyword evidence="3" id="KW-1185">Reference proteome</keyword>
<sequence length="118" mass="13489">MVHKSVNKSMIINNNTNNIIRVDENPVGICRVKNCRSLCNVETIDAVLNYRNGSIFAFKGNFFWQIMDKQLSPTLHTRKEIGNYWNPNNTTQTPFLGPISAAFKDNNGFTYLFKLSTL</sequence>
<dbReference type="AlphaFoldDB" id="A0A7R9LAJ2"/>
<dbReference type="EMBL" id="OC874983">
    <property type="protein sequence ID" value="CAD7638095.1"/>
    <property type="molecule type" value="Genomic_DNA"/>
</dbReference>
<evidence type="ECO:0000256" key="1">
    <source>
        <dbReference type="PROSITE-ProRule" id="PRU01011"/>
    </source>
</evidence>
<accession>A0A7R9LAJ2</accession>
<dbReference type="Gene3D" id="2.110.10.10">
    <property type="entry name" value="Hemopexin-like domain"/>
    <property type="match status" value="1"/>
</dbReference>
<organism evidence="2">
    <name type="scientific">Medioppia subpectinata</name>
    <dbReference type="NCBI Taxonomy" id="1979941"/>
    <lineage>
        <taxon>Eukaryota</taxon>
        <taxon>Metazoa</taxon>
        <taxon>Ecdysozoa</taxon>
        <taxon>Arthropoda</taxon>
        <taxon>Chelicerata</taxon>
        <taxon>Arachnida</taxon>
        <taxon>Acari</taxon>
        <taxon>Acariformes</taxon>
        <taxon>Sarcoptiformes</taxon>
        <taxon>Oribatida</taxon>
        <taxon>Brachypylina</taxon>
        <taxon>Oppioidea</taxon>
        <taxon>Oppiidae</taxon>
        <taxon>Medioppia</taxon>
    </lineage>
</organism>
<evidence type="ECO:0000313" key="3">
    <source>
        <dbReference type="Proteomes" id="UP000759131"/>
    </source>
</evidence>
<dbReference type="EMBL" id="CAJPIZ010020408">
    <property type="protein sequence ID" value="CAG2117282.1"/>
    <property type="molecule type" value="Genomic_DNA"/>
</dbReference>
<protein>
    <submittedName>
        <fullName evidence="2">Uncharacterized protein</fullName>
    </submittedName>
</protein>
<gene>
    <name evidence="2" type="ORF">OSB1V03_LOCUS17235</name>
</gene>
<dbReference type="Proteomes" id="UP000759131">
    <property type="component" value="Unassembled WGS sequence"/>
</dbReference>
<feature type="repeat" description="Hemopexin" evidence="1">
    <location>
        <begin position="41"/>
        <end position="88"/>
    </location>
</feature>
<dbReference type="PROSITE" id="PS51642">
    <property type="entry name" value="HEMOPEXIN_2"/>
    <property type="match status" value="1"/>
</dbReference>
<dbReference type="SUPFAM" id="SSF50923">
    <property type="entry name" value="Hemopexin-like domain"/>
    <property type="match status" value="1"/>
</dbReference>
<name>A0A7R9LAJ2_9ACAR</name>
<proteinExistence type="predicted"/>
<dbReference type="InterPro" id="IPR018487">
    <property type="entry name" value="Hemopexin-like_repeat"/>
</dbReference>
<evidence type="ECO:0000313" key="2">
    <source>
        <dbReference type="EMBL" id="CAD7638095.1"/>
    </source>
</evidence>
<reference evidence="2" key="1">
    <citation type="submission" date="2020-11" db="EMBL/GenBank/DDBJ databases">
        <authorList>
            <person name="Tran Van P."/>
        </authorList>
    </citation>
    <scope>NUCLEOTIDE SEQUENCE</scope>
</reference>